<evidence type="ECO:0000313" key="2">
    <source>
        <dbReference type="Proteomes" id="UP000887565"/>
    </source>
</evidence>
<reference evidence="3" key="1">
    <citation type="submission" date="2022-11" db="UniProtKB">
        <authorList>
            <consortium name="WormBaseParasite"/>
        </authorList>
    </citation>
    <scope>IDENTIFICATION</scope>
</reference>
<dbReference type="AlphaFoldDB" id="A0A915L837"/>
<keyword evidence="2" id="KW-1185">Reference proteome</keyword>
<accession>A0A915L837</accession>
<proteinExistence type="predicted"/>
<dbReference type="Proteomes" id="UP000887565">
    <property type="component" value="Unplaced"/>
</dbReference>
<sequence>MAPFPPVVGVRLRSSSSSSSDCKRSLPVKLTRSTSSQSFLTINVDATDSEDEVRLREPMGTERALKYSELEATEPSNDLHYIVGNDEAPMAQLVAVVDAVAAHGDLADGESEPIDVSTEISSATGLPSTETSAFNMTNLVFRANVGGGVSEFLSWSNPAMAFPPIFFVVYGISGSPFSVVPFSLDFCTEISSLNI</sequence>
<evidence type="ECO:0000256" key="1">
    <source>
        <dbReference type="SAM" id="MobiDB-lite"/>
    </source>
</evidence>
<protein>
    <submittedName>
        <fullName evidence="3">Uncharacterized protein</fullName>
    </submittedName>
</protein>
<dbReference type="WBParaSite" id="nRc.2.0.1.t47204-RA">
    <property type="protein sequence ID" value="nRc.2.0.1.t47204-RA"/>
    <property type="gene ID" value="nRc.2.0.1.g47204"/>
</dbReference>
<name>A0A915L837_ROMCU</name>
<feature type="region of interest" description="Disordered" evidence="1">
    <location>
        <begin position="1"/>
        <end position="28"/>
    </location>
</feature>
<evidence type="ECO:0000313" key="3">
    <source>
        <dbReference type="WBParaSite" id="nRc.2.0.1.t47204-RA"/>
    </source>
</evidence>
<organism evidence="2 3">
    <name type="scientific">Romanomermis culicivorax</name>
    <name type="common">Nematode worm</name>
    <dbReference type="NCBI Taxonomy" id="13658"/>
    <lineage>
        <taxon>Eukaryota</taxon>
        <taxon>Metazoa</taxon>
        <taxon>Ecdysozoa</taxon>
        <taxon>Nematoda</taxon>
        <taxon>Enoplea</taxon>
        <taxon>Dorylaimia</taxon>
        <taxon>Mermithida</taxon>
        <taxon>Mermithoidea</taxon>
        <taxon>Mermithidae</taxon>
        <taxon>Romanomermis</taxon>
    </lineage>
</organism>